<evidence type="ECO:0000256" key="4">
    <source>
        <dbReference type="ARBA" id="ARBA00023136"/>
    </source>
</evidence>
<dbReference type="PANTHER" id="PTHR37422:SF13">
    <property type="entry name" value="LIPOPOLYSACCHARIDE BIOSYNTHESIS PROTEIN PA4999-RELATED"/>
    <property type="match status" value="1"/>
</dbReference>
<keyword evidence="4" id="KW-0472">Membrane</keyword>
<sequence length="448" mass="47423">MLHGGRSETPPRPAATHSYTMLYVVLAMLVIVPLLTGNALLTGVGKVLAFDILGSILLAVIIAQSDLGNIRNIGKSWIAGPNLAVVLLVAACILSYLTAQYKNFAMTEILRYGVCAVAYAVVATSTNRKLSTMLTVILFVGAAVSLIGLATMGSGNYKEVDGVTGSFGTHEQLGSFLMLCLPIAVSIGLFYKDDSRLNTGALAAAVAIAACLLVARCRSAWIAEAVALTVLAALSYRYFFDKKQLARQKYLIVAPILLVVICGGYFVASSHSADALQKRAASLGGLSSDYSVGIRQQMWKDAAKMISAKPILGHGIGQYPLASTRYGHTGMPAEYVINHGADLRNNAHSYYLQMIAEIGLLGFGCYAAAVIGFFTVGIQALGRMQSGLRKAALLGTVAAMAGQVIDAIASPSYVFASVSLLQWVLMGLGMLAAGLPERWRGERSSVRR</sequence>
<dbReference type="InterPro" id="IPR007016">
    <property type="entry name" value="O-antigen_ligase-rel_domated"/>
</dbReference>
<feature type="domain" description="O-antigen ligase-related" evidence="5">
    <location>
        <begin position="203"/>
        <end position="366"/>
    </location>
</feature>
<keyword evidence="3" id="KW-1133">Transmembrane helix</keyword>
<proteinExistence type="predicted"/>
<dbReference type="GO" id="GO:0016020">
    <property type="term" value="C:membrane"/>
    <property type="evidence" value="ECO:0007669"/>
    <property type="project" value="UniProtKB-SubCell"/>
</dbReference>
<evidence type="ECO:0000313" key="6">
    <source>
        <dbReference type="EMBL" id="BDI33124.1"/>
    </source>
</evidence>
<evidence type="ECO:0000313" key="7">
    <source>
        <dbReference type="Proteomes" id="UP000287394"/>
    </source>
</evidence>
<protein>
    <recommendedName>
        <fullName evidence="5">O-antigen ligase-related domain-containing protein</fullName>
    </recommendedName>
</protein>
<dbReference type="KEGG" id="ccot:CCAX7_51750"/>
<evidence type="ECO:0000259" key="5">
    <source>
        <dbReference type="Pfam" id="PF04932"/>
    </source>
</evidence>
<reference evidence="6 7" key="1">
    <citation type="journal article" date="2019" name="Int. J. Syst. Evol. Microbiol.">
        <title>Capsulimonas corticalis gen. nov., sp. nov., an aerobic capsulated bacterium, of a novel bacterial order, Capsulimonadales ord. nov., of the class Armatimonadia of the phylum Armatimonadetes.</title>
        <authorList>
            <person name="Li J."/>
            <person name="Kudo C."/>
            <person name="Tonouchi A."/>
        </authorList>
    </citation>
    <scope>NUCLEOTIDE SEQUENCE [LARGE SCALE GENOMIC DNA]</scope>
    <source>
        <strain evidence="6 7">AX-7</strain>
    </source>
</reference>
<dbReference type="Proteomes" id="UP000287394">
    <property type="component" value="Chromosome"/>
</dbReference>
<organism evidence="6 7">
    <name type="scientific">Capsulimonas corticalis</name>
    <dbReference type="NCBI Taxonomy" id="2219043"/>
    <lineage>
        <taxon>Bacteria</taxon>
        <taxon>Bacillati</taxon>
        <taxon>Armatimonadota</taxon>
        <taxon>Armatimonadia</taxon>
        <taxon>Capsulimonadales</taxon>
        <taxon>Capsulimonadaceae</taxon>
        <taxon>Capsulimonas</taxon>
    </lineage>
</organism>
<keyword evidence="2" id="KW-0812">Transmembrane</keyword>
<accession>A0A402CP46</accession>
<dbReference type="AlphaFoldDB" id="A0A402CP46"/>
<dbReference type="EMBL" id="AP025739">
    <property type="protein sequence ID" value="BDI33124.1"/>
    <property type="molecule type" value="Genomic_DNA"/>
</dbReference>
<comment type="subcellular location">
    <subcellularLocation>
        <location evidence="1">Membrane</location>
        <topology evidence="1">Multi-pass membrane protein</topology>
    </subcellularLocation>
</comment>
<evidence type="ECO:0000256" key="2">
    <source>
        <dbReference type="ARBA" id="ARBA00022692"/>
    </source>
</evidence>
<dbReference type="PANTHER" id="PTHR37422">
    <property type="entry name" value="TEICHURONIC ACID BIOSYNTHESIS PROTEIN TUAE"/>
    <property type="match status" value="1"/>
</dbReference>
<evidence type="ECO:0000256" key="3">
    <source>
        <dbReference type="ARBA" id="ARBA00022989"/>
    </source>
</evidence>
<gene>
    <name evidence="6" type="ORF">CCAX7_51750</name>
</gene>
<evidence type="ECO:0000256" key="1">
    <source>
        <dbReference type="ARBA" id="ARBA00004141"/>
    </source>
</evidence>
<dbReference type="InterPro" id="IPR051533">
    <property type="entry name" value="WaaL-like"/>
</dbReference>
<dbReference type="Pfam" id="PF04932">
    <property type="entry name" value="Wzy_C"/>
    <property type="match status" value="1"/>
</dbReference>
<keyword evidence="7" id="KW-1185">Reference proteome</keyword>
<name>A0A402CP46_9BACT</name>